<evidence type="ECO:0000256" key="2">
    <source>
        <dbReference type="ARBA" id="ARBA00008814"/>
    </source>
</evidence>
<dbReference type="RefSeq" id="WP_378127868.1">
    <property type="nucleotide sequence ID" value="NZ_JBHSED010000070.1"/>
</dbReference>
<evidence type="ECO:0000313" key="6">
    <source>
        <dbReference type="EMBL" id="MFC4306997.1"/>
    </source>
</evidence>
<dbReference type="PANTHER" id="PTHR30532:SF29">
    <property type="entry name" value="FE(3+) DICITRATE-BINDING PERIPLASMIC PROTEIN"/>
    <property type="match status" value="1"/>
</dbReference>
<reference evidence="7" key="1">
    <citation type="journal article" date="2019" name="Int. J. Syst. Evol. Microbiol.">
        <title>The Global Catalogue of Microorganisms (GCM) 10K type strain sequencing project: providing services to taxonomists for standard genome sequencing and annotation.</title>
        <authorList>
            <consortium name="The Broad Institute Genomics Platform"/>
            <consortium name="The Broad Institute Genome Sequencing Center for Infectious Disease"/>
            <person name="Wu L."/>
            <person name="Ma J."/>
        </authorList>
    </citation>
    <scope>NUCLEOTIDE SEQUENCE [LARGE SCALE GENOMIC DNA]</scope>
    <source>
        <strain evidence="7">CGMCC 4.1641</strain>
    </source>
</reference>
<evidence type="ECO:0000256" key="3">
    <source>
        <dbReference type="ARBA" id="ARBA00022448"/>
    </source>
</evidence>
<proteinExistence type="inferred from homology"/>
<feature type="domain" description="Fe/B12 periplasmic-binding" evidence="5">
    <location>
        <begin position="1"/>
        <end position="240"/>
    </location>
</feature>
<sequence>MKPVGTSEVYDGAAYANELDNVEQMGAFFEPSLEAIVALEPDLIIVPTEETYDVLNKVAPTILMPLYSLTMEGRLAFLGKVFGKEEEAKQRLESFNVKLESAKEKLRAAGLLDKTVTIIEGGQKKMTVVMSSQYGRGSQVLYEYLGMKAPEIVQRQIDVATVGTGKEVSLEVLQEYSGDFIFRSSWEGMDNLAEDKVWNSIPAVKEGRVIEIEFGFSYYNDIYSLDKQLDFVVEQMLATANNG</sequence>
<evidence type="ECO:0000313" key="7">
    <source>
        <dbReference type="Proteomes" id="UP001595755"/>
    </source>
</evidence>
<dbReference type="InterPro" id="IPR051313">
    <property type="entry name" value="Bact_iron-sidero_bind"/>
</dbReference>
<comment type="similarity">
    <text evidence="2">Belongs to the bacterial solute-binding protein 8 family.</text>
</comment>
<comment type="subcellular location">
    <subcellularLocation>
        <location evidence="1">Cell envelope</location>
    </subcellularLocation>
</comment>
<gene>
    <name evidence="6" type="ORF">ACFO1S_26600</name>
</gene>
<accession>A0ABV8SHR3</accession>
<evidence type="ECO:0000256" key="4">
    <source>
        <dbReference type="ARBA" id="ARBA00022729"/>
    </source>
</evidence>
<dbReference type="EMBL" id="JBHSED010000070">
    <property type="protein sequence ID" value="MFC4306997.1"/>
    <property type="molecule type" value="Genomic_DNA"/>
</dbReference>
<dbReference type="PROSITE" id="PS50983">
    <property type="entry name" value="FE_B12_PBP"/>
    <property type="match status" value="1"/>
</dbReference>
<comment type="caution">
    <text evidence="6">The sequence shown here is derived from an EMBL/GenBank/DDBJ whole genome shotgun (WGS) entry which is preliminary data.</text>
</comment>
<keyword evidence="4" id="KW-0732">Signal</keyword>
<organism evidence="6 7">
    <name type="scientific">Cohnella boryungensis</name>
    <dbReference type="NCBI Taxonomy" id="768479"/>
    <lineage>
        <taxon>Bacteria</taxon>
        <taxon>Bacillati</taxon>
        <taxon>Bacillota</taxon>
        <taxon>Bacilli</taxon>
        <taxon>Bacillales</taxon>
        <taxon>Paenibacillaceae</taxon>
        <taxon>Cohnella</taxon>
    </lineage>
</organism>
<dbReference type="PANTHER" id="PTHR30532">
    <property type="entry name" value="IRON III DICITRATE-BINDING PERIPLASMIC PROTEIN"/>
    <property type="match status" value="1"/>
</dbReference>
<evidence type="ECO:0000256" key="1">
    <source>
        <dbReference type="ARBA" id="ARBA00004196"/>
    </source>
</evidence>
<keyword evidence="3" id="KW-0813">Transport</keyword>
<dbReference type="SUPFAM" id="SSF53807">
    <property type="entry name" value="Helical backbone' metal receptor"/>
    <property type="match status" value="1"/>
</dbReference>
<dbReference type="Gene3D" id="3.40.50.1980">
    <property type="entry name" value="Nitrogenase molybdenum iron protein domain"/>
    <property type="match status" value="2"/>
</dbReference>
<dbReference type="Proteomes" id="UP001595755">
    <property type="component" value="Unassembled WGS sequence"/>
</dbReference>
<dbReference type="Pfam" id="PF01497">
    <property type="entry name" value="Peripla_BP_2"/>
    <property type="match status" value="1"/>
</dbReference>
<name>A0ABV8SHR3_9BACL</name>
<evidence type="ECO:0000259" key="5">
    <source>
        <dbReference type="PROSITE" id="PS50983"/>
    </source>
</evidence>
<keyword evidence="7" id="KW-1185">Reference proteome</keyword>
<protein>
    <submittedName>
        <fullName evidence="6">ABC transporter substrate-binding protein</fullName>
    </submittedName>
</protein>
<dbReference type="InterPro" id="IPR002491">
    <property type="entry name" value="ABC_transptr_periplasmic_BD"/>
</dbReference>